<proteinExistence type="predicted"/>
<dbReference type="GO" id="GO:0065003">
    <property type="term" value="P:protein-containing complex assembly"/>
    <property type="evidence" value="ECO:0007669"/>
    <property type="project" value="InterPro"/>
</dbReference>
<dbReference type="GO" id="GO:0016151">
    <property type="term" value="F:nickel cation binding"/>
    <property type="evidence" value="ECO:0007669"/>
    <property type="project" value="InterPro"/>
</dbReference>
<feature type="domain" description="Urease accessory protein UreE C-terminal" evidence="1">
    <location>
        <begin position="5"/>
        <end position="58"/>
    </location>
</feature>
<sequence>MALYKVFVVTADTMAEMGKIAHSLGNRHLPAQFQDGKMLLQYDERIEEILKSAHIEYKLDEVSLEVAFRDIDSDHIH</sequence>
<dbReference type="EMBL" id="CYZX01000001">
    <property type="protein sequence ID" value="CUN49561.1"/>
    <property type="molecule type" value="Genomic_DNA"/>
</dbReference>
<dbReference type="InterPro" id="IPR007864">
    <property type="entry name" value="UreE_C_dom"/>
</dbReference>
<dbReference type="RefSeq" id="WP_051986857.1">
    <property type="nucleotide sequence ID" value="NZ_CABIXQ010000001.1"/>
</dbReference>
<protein>
    <submittedName>
        <fullName evidence="2">Urease accessory protein UreE</fullName>
    </submittedName>
</protein>
<reference evidence="2 3" key="1">
    <citation type="submission" date="2015-09" db="EMBL/GenBank/DDBJ databases">
        <authorList>
            <consortium name="Pathogen Informatics"/>
        </authorList>
    </citation>
    <scope>NUCLEOTIDE SEQUENCE [LARGE SCALE GENOMIC DNA]</scope>
    <source>
        <strain evidence="2 3">2789STDY5834856</strain>
    </source>
</reference>
<dbReference type="GO" id="GO:0019627">
    <property type="term" value="P:urea metabolic process"/>
    <property type="evidence" value="ECO:0007669"/>
    <property type="project" value="InterPro"/>
</dbReference>
<organism evidence="2 3">
    <name type="scientific">Clostridium disporicum</name>
    <dbReference type="NCBI Taxonomy" id="84024"/>
    <lineage>
        <taxon>Bacteria</taxon>
        <taxon>Bacillati</taxon>
        <taxon>Bacillota</taxon>
        <taxon>Clostridia</taxon>
        <taxon>Eubacteriales</taxon>
        <taxon>Clostridiaceae</taxon>
        <taxon>Clostridium</taxon>
    </lineage>
</organism>
<dbReference type="SUPFAM" id="SSF69737">
    <property type="entry name" value="Urease metallochaperone UreE, C-terminal domain"/>
    <property type="match status" value="1"/>
</dbReference>
<dbReference type="Pfam" id="PF05194">
    <property type="entry name" value="UreE_C"/>
    <property type="match status" value="1"/>
</dbReference>
<accession>A0A173XCS7</accession>
<dbReference type="Proteomes" id="UP000095594">
    <property type="component" value="Unassembled WGS sequence"/>
</dbReference>
<dbReference type="Gene3D" id="3.30.70.790">
    <property type="entry name" value="UreE, C-terminal domain"/>
    <property type="match status" value="1"/>
</dbReference>
<evidence type="ECO:0000313" key="2">
    <source>
        <dbReference type="EMBL" id="CUN49561.1"/>
    </source>
</evidence>
<gene>
    <name evidence="2" type="primary">ureE_1</name>
    <name evidence="2" type="ORF">ERS852471_00014</name>
</gene>
<name>A0A173XCS7_9CLOT</name>
<evidence type="ECO:0000313" key="3">
    <source>
        <dbReference type="Proteomes" id="UP000095594"/>
    </source>
</evidence>
<evidence type="ECO:0000259" key="1">
    <source>
        <dbReference type="Pfam" id="PF05194"/>
    </source>
</evidence>
<dbReference type="AlphaFoldDB" id="A0A173XCS7"/>